<gene>
    <name evidence="1" type="ORF">PaecuDRAFT_2828</name>
</gene>
<reference evidence="1 2" key="1">
    <citation type="submission" date="2010-07" db="EMBL/GenBank/DDBJ databases">
        <title>The draft genome of Paenibacillus curdlanolyticus YK9.</title>
        <authorList>
            <consortium name="US DOE Joint Genome Institute (JGI-PGF)"/>
            <person name="Lucas S."/>
            <person name="Copeland A."/>
            <person name="Lapidus A."/>
            <person name="Cheng J.-F."/>
            <person name="Bruce D."/>
            <person name="Goodwin L."/>
            <person name="Pitluck S."/>
            <person name="Land M.L."/>
            <person name="Hauser L."/>
            <person name="Chang Y.-J."/>
            <person name="Jeffries C."/>
            <person name="Anderson I.J."/>
            <person name="Johnson E."/>
            <person name="Loganathan U."/>
            <person name="Mulhopadhyay B."/>
            <person name="Kyrpides N."/>
            <person name="Woyke T.J."/>
        </authorList>
    </citation>
    <scope>NUCLEOTIDE SEQUENCE [LARGE SCALE GENOMIC DNA]</scope>
    <source>
        <strain evidence="1 2">YK9</strain>
    </source>
</reference>
<dbReference type="OrthoDB" id="9795355at2"/>
<dbReference type="PANTHER" id="PTHR11122:SF13">
    <property type="entry name" value="GLUCOSE-6-PHOSPHATE 1-EPIMERASE"/>
    <property type="match status" value="1"/>
</dbReference>
<dbReference type="GO" id="GO:0005975">
    <property type="term" value="P:carbohydrate metabolic process"/>
    <property type="evidence" value="ECO:0007669"/>
    <property type="project" value="InterPro"/>
</dbReference>
<dbReference type="InterPro" id="IPR011013">
    <property type="entry name" value="Gal_mutarotase_sf_dom"/>
</dbReference>
<name>E0IBA1_9BACL</name>
<keyword evidence="2" id="KW-1185">Reference proteome</keyword>
<dbReference type="SUPFAM" id="SSF74650">
    <property type="entry name" value="Galactose mutarotase-like"/>
    <property type="match status" value="1"/>
</dbReference>
<dbReference type="PANTHER" id="PTHR11122">
    <property type="entry name" value="APOSPORY-ASSOCIATED PROTEIN C-RELATED"/>
    <property type="match status" value="1"/>
</dbReference>
<dbReference type="InterPro" id="IPR014718">
    <property type="entry name" value="GH-type_carb-bd"/>
</dbReference>
<evidence type="ECO:0000313" key="2">
    <source>
        <dbReference type="Proteomes" id="UP000005387"/>
    </source>
</evidence>
<evidence type="ECO:0000313" key="1">
    <source>
        <dbReference type="EMBL" id="EFM10392.1"/>
    </source>
</evidence>
<dbReference type="GO" id="GO:0030246">
    <property type="term" value="F:carbohydrate binding"/>
    <property type="evidence" value="ECO:0007669"/>
    <property type="project" value="InterPro"/>
</dbReference>
<dbReference type="AlphaFoldDB" id="E0IBA1"/>
<protein>
    <submittedName>
        <fullName evidence="1">Aldose 1-epimerase</fullName>
    </submittedName>
</protein>
<dbReference type="GO" id="GO:0016853">
    <property type="term" value="F:isomerase activity"/>
    <property type="evidence" value="ECO:0007669"/>
    <property type="project" value="InterPro"/>
</dbReference>
<proteinExistence type="predicted"/>
<dbReference type="STRING" id="717606.PaecuDRAFT_2828"/>
<dbReference type="eggNOG" id="COG2017">
    <property type="taxonomic scope" value="Bacteria"/>
</dbReference>
<dbReference type="InterPro" id="IPR008183">
    <property type="entry name" value="Aldose_1/G6P_1-epimerase"/>
</dbReference>
<dbReference type="RefSeq" id="WP_006038818.1">
    <property type="nucleotide sequence ID" value="NZ_AEDD01000007.1"/>
</dbReference>
<dbReference type="Proteomes" id="UP000005387">
    <property type="component" value="Unassembled WGS sequence"/>
</dbReference>
<dbReference type="Gene3D" id="2.70.98.10">
    <property type="match status" value="1"/>
</dbReference>
<dbReference type="Pfam" id="PF01263">
    <property type="entry name" value="Aldose_epim"/>
    <property type="match status" value="1"/>
</dbReference>
<sequence length="290" mass="32389">MSAPYSVRTYNEHYTMIELSEASTSSSVTLCPERGGIAISCKLNDLELFYLDESTFIDPNANIRGGNPILFPICGQLDNAEYVWNGTTYPMRNHGVARTSAWEVVGQSTEGLASVTLRLTSNAATLESYPFAFELLFTYTLQDGKLQLEQQYKNHGAEPMPMYAGFHPYFNTDTKNIAYETDATVYLDYNDMVEKPFEGSLDLSGMVESVTLLDPVKPTIAFPVSGGRTVRLSYSDNFRYIVLWSVDGKPFFCVEPWMAKTTELNVQQELVMVAPNEIVHASLTIALDPQ</sequence>
<organism evidence="1 2">
    <name type="scientific">Paenibacillus curdlanolyticus YK9</name>
    <dbReference type="NCBI Taxonomy" id="717606"/>
    <lineage>
        <taxon>Bacteria</taxon>
        <taxon>Bacillati</taxon>
        <taxon>Bacillota</taxon>
        <taxon>Bacilli</taxon>
        <taxon>Bacillales</taxon>
        <taxon>Paenibacillaceae</taxon>
        <taxon>Paenibacillus</taxon>
    </lineage>
</organism>
<accession>E0IBA1</accession>
<dbReference type="EMBL" id="AEDD01000007">
    <property type="protein sequence ID" value="EFM10392.1"/>
    <property type="molecule type" value="Genomic_DNA"/>
</dbReference>